<comment type="caution">
    <text evidence="1">The sequence shown here is derived from an EMBL/GenBank/DDBJ whole genome shotgun (WGS) entry which is preliminary data.</text>
</comment>
<keyword evidence="2" id="KW-1185">Reference proteome</keyword>
<reference evidence="1" key="1">
    <citation type="submission" date="2022-11" db="EMBL/GenBank/DDBJ databases">
        <title>Genome Resource of Sclerotinia nivalis Strain SnTB1, a Plant Pathogen Isolated from American Ginseng.</title>
        <authorList>
            <person name="Fan S."/>
        </authorList>
    </citation>
    <scope>NUCLEOTIDE SEQUENCE</scope>
    <source>
        <strain evidence="1">SnTB1</strain>
    </source>
</reference>
<proteinExistence type="predicted"/>
<protein>
    <submittedName>
        <fullName evidence="1">Uncharacterized protein</fullName>
    </submittedName>
</protein>
<organism evidence="1 2">
    <name type="scientific">Sclerotinia nivalis</name>
    <dbReference type="NCBI Taxonomy" id="352851"/>
    <lineage>
        <taxon>Eukaryota</taxon>
        <taxon>Fungi</taxon>
        <taxon>Dikarya</taxon>
        <taxon>Ascomycota</taxon>
        <taxon>Pezizomycotina</taxon>
        <taxon>Leotiomycetes</taxon>
        <taxon>Helotiales</taxon>
        <taxon>Sclerotiniaceae</taxon>
        <taxon>Sclerotinia</taxon>
    </lineage>
</organism>
<evidence type="ECO:0000313" key="1">
    <source>
        <dbReference type="EMBL" id="KAJ8067262.1"/>
    </source>
</evidence>
<evidence type="ECO:0000313" key="2">
    <source>
        <dbReference type="Proteomes" id="UP001152300"/>
    </source>
</evidence>
<sequence>MPIIWAGISGESQEITGSSPLWRDSLLFNGDVPDTTCGEPYIGYGHTPRILHNYPRASGNISRVNDAWLGNSGNNIILFDNQALQDNSEKAHEKCLEEQCGKDKVLKLQFMDISDLKNLPKWDTDDY</sequence>
<accession>A0A9X0DML8</accession>
<name>A0A9X0DML8_9HELO</name>
<dbReference type="Proteomes" id="UP001152300">
    <property type="component" value="Unassembled WGS sequence"/>
</dbReference>
<dbReference type="EMBL" id="JAPEIS010000004">
    <property type="protein sequence ID" value="KAJ8067262.1"/>
    <property type="molecule type" value="Genomic_DNA"/>
</dbReference>
<gene>
    <name evidence="1" type="ORF">OCU04_004624</name>
</gene>
<dbReference type="AlphaFoldDB" id="A0A9X0DML8"/>